<reference evidence="1 2" key="1">
    <citation type="submission" date="2019-11" db="EMBL/GenBank/DDBJ databases">
        <title>Comparative genomics of hydrocarbon-degrading Desulfosarcina strains.</title>
        <authorList>
            <person name="Watanabe M."/>
            <person name="Kojima H."/>
            <person name="Fukui M."/>
        </authorList>
    </citation>
    <scope>NUCLEOTIDE SEQUENCE [LARGE SCALE GENOMIC DNA]</scope>
    <source>
        <strain evidence="1 2">PP31</strain>
    </source>
</reference>
<dbReference type="Proteomes" id="UP000427769">
    <property type="component" value="Chromosome"/>
</dbReference>
<dbReference type="EMBL" id="AP021875">
    <property type="protein sequence ID" value="BBO78616.1"/>
    <property type="molecule type" value="Genomic_DNA"/>
</dbReference>
<dbReference type="KEGG" id="dwd:DSCW_60330"/>
<gene>
    <name evidence="1" type="ORF">DSCW_60330</name>
</gene>
<keyword evidence="2" id="KW-1185">Reference proteome</keyword>
<sequence>MTKEQEQLYQEPDELRRLLEKVLTGRKFKLDCGHHFTGGTFLGNDITIRNGKHFKITCSQCGY</sequence>
<name>A0A5K7Z9T9_9BACT</name>
<proteinExistence type="predicted"/>
<evidence type="ECO:0000313" key="2">
    <source>
        <dbReference type="Proteomes" id="UP000427769"/>
    </source>
</evidence>
<evidence type="ECO:0000313" key="1">
    <source>
        <dbReference type="EMBL" id="BBO78616.1"/>
    </source>
</evidence>
<organism evidence="1 2">
    <name type="scientific">Desulfosarcina widdelii</name>
    <dbReference type="NCBI Taxonomy" id="947919"/>
    <lineage>
        <taxon>Bacteria</taxon>
        <taxon>Pseudomonadati</taxon>
        <taxon>Thermodesulfobacteriota</taxon>
        <taxon>Desulfobacteria</taxon>
        <taxon>Desulfobacterales</taxon>
        <taxon>Desulfosarcinaceae</taxon>
        <taxon>Desulfosarcina</taxon>
    </lineage>
</organism>
<protein>
    <submittedName>
        <fullName evidence="1">Uncharacterized protein</fullName>
    </submittedName>
</protein>
<accession>A0A5K7Z9T9</accession>
<dbReference type="AlphaFoldDB" id="A0A5K7Z9T9"/>
<dbReference type="OrthoDB" id="5421321at2"/>
<dbReference type="RefSeq" id="WP_155307232.1">
    <property type="nucleotide sequence ID" value="NZ_AP021875.1"/>
</dbReference>